<feature type="domain" description="Phorbol-ester/DAG-type" evidence="3">
    <location>
        <begin position="97"/>
        <end position="147"/>
    </location>
</feature>
<evidence type="ECO:0000259" key="3">
    <source>
        <dbReference type="PROSITE" id="PS50081"/>
    </source>
</evidence>
<dbReference type="PROSITE" id="PS00479">
    <property type="entry name" value="ZF_DAG_PE_1"/>
    <property type="match status" value="1"/>
</dbReference>
<dbReference type="SMART" id="SM00109">
    <property type="entry name" value="C1"/>
    <property type="match status" value="2"/>
</dbReference>
<organism evidence="4 5">
    <name type="scientific">Paragonimus skrjabini miyazakii</name>
    <dbReference type="NCBI Taxonomy" id="59628"/>
    <lineage>
        <taxon>Eukaryota</taxon>
        <taxon>Metazoa</taxon>
        <taxon>Spiralia</taxon>
        <taxon>Lophotrochozoa</taxon>
        <taxon>Platyhelminthes</taxon>
        <taxon>Trematoda</taxon>
        <taxon>Digenea</taxon>
        <taxon>Plagiorchiida</taxon>
        <taxon>Troglotremata</taxon>
        <taxon>Troglotrematidae</taxon>
        <taxon>Paragonimus</taxon>
    </lineage>
</organism>
<dbReference type="CDD" id="cd20792">
    <property type="entry name" value="C1_cPKC_nPKC_rpt1"/>
    <property type="match status" value="1"/>
</dbReference>
<reference evidence="4" key="1">
    <citation type="submission" date="2019-07" db="EMBL/GenBank/DDBJ databases">
        <title>Annotation for the trematode Paragonimus miyazaki's.</title>
        <authorList>
            <person name="Choi Y.-J."/>
        </authorList>
    </citation>
    <scope>NUCLEOTIDE SEQUENCE</scope>
    <source>
        <strain evidence="4">Japan</strain>
    </source>
</reference>
<evidence type="ECO:0000256" key="2">
    <source>
        <dbReference type="ARBA" id="ARBA00022833"/>
    </source>
</evidence>
<dbReference type="SUPFAM" id="SSF57889">
    <property type="entry name" value="Cysteine-rich domain"/>
    <property type="match status" value="2"/>
</dbReference>
<dbReference type="PANTHER" id="PTHR22968:SF14">
    <property type="entry name" value="PROTEIN KINASE C"/>
    <property type="match status" value="1"/>
</dbReference>
<dbReference type="Gene3D" id="3.30.60.20">
    <property type="match status" value="2"/>
</dbReference>
<keyword evidence="5" id="KW-1185">Reference proteome</keyword>
<dbReference type="EMBL" id="JTDE01000067">
    <property type="protein sequence ID" value="KAF7262426.1"/>
    <property type="molecule type" value="Genomic_DNA"/>
</dbReference>
<dbReference type="OrthoDB" id="63267at2759"/>
<dbReference type="GO" id="GO:0004674">
    <property type="term" value="F:protein serine/threonine kinase activity"/>
    <property type="evidence" value="ECO:0007669"/>
    <property type="project" value="UniProtKB-KW"/>
</dbReference>
<dbReference type="GO" id="GO:0008270">
    <property type="term" value="F:zinc ion binding"/>
    <property type="evidence" value="ECO:0007669"/>
    <property type="project" value="UniProtKB-KW"/>
</dbReference>
<keyword evidence="2" id="KW-0862">Zinc</keyword>
<dbReference type="GO" id="GO:0005829">
    <property type="term" value="C:cytosol"/>
    <property type="evidence" value="ECO:0007669"/>
    <property type="project" value="TreeGrafter"/>
</dbReference>
<dbReference type="AlphaFoldDB" id="A0A8S9Z9Q6"/>
<comment type="caution">
    <text evidence="4">The sequence shown here is derived from an EMBL/GenBank/DDBJ whole genome shotgun (WGS) entry which is preliminary data.</text>
</comment>
<dbReference type="InterPro" id="IPR020454">
    <property type="entry name" value="DAG/PE-bd"/>
</dbReference>
<evidence type="ECO:0000313" key="5">
    <source>
        <dbReference type="Proteomes" id="UP000822476"/>
    </source>
</evidence>
<dbReference type="InterPro" id="IPR002219">
    <property type="entry name" value="PKC_DAG/PE"/>
</dbReference>
<gene>
    <name evidence="4" type="ORF">EG68_00188</name>
</gene>
<dbReference type="GO" id="GO:0016020">
    <property type="term" value="C:membrane"/>
    <property type="evidence" value="ECO:0007669"/>
    <property type="project" value="UniProtKB-SubCell"/>
</dbReference>
<sequence>MEQNMHQRSSENVKYISADQSALRQNSVIEVKGHKFVAKAFKQLTICGHCKDFIWGLGRQGVQCKVCRLAVHKRCYQLVAFHCVGFGLDQNVDSARCHKFHVHTFLSPTFCEHCGSLLYGMFHQGTKCRGCKMNVHKHCEPNVPKSCRV</sequence>
<protein>
    <recommendedName>
        <fullName evidence="3">Phorbol-ester/DAG-type domain-containing protein</fullName>
    </recommendedName>
</protein>
<dbReference type="PRINTS" id="PR00008">
    <property type="entry name" value="DAGPEDOMAIN"/>
</dbReference>
<dbReference type="PROSITE" id="PS50081">
    <property type="entry name" value="ZF_DAG_PE_2"/>
    <property type="match status" value="2"/>
</dbReference>
<keyword evidence="1" id="KW-0479">Metal-binding</keyword>
<evidence type="ECO:0000313" key="4">
    <source>
        <dbReference type="EMBL" id="KAF7262426.1"/>
    </source>
</evidence>
<proteinExistence type="predicted"/>
<dbReference type="Proteomes" id="UP000822476">
    <property type="component" value="Unassembled WGS sequence"/>
</dbReference>
<dbReference type="Pfam" id="PF00130">
    <property type="entry name" value="C1_1"/>
    <property type="match status" value="2"/>
</dbReference>
<dbReference type="FunFam" id="3.30.60.20:FF:000006">
    <property type="entry name" value="Protein kinase C"/>
    <property type="match status" value="1"/>
</dbReference>
<dbReference type="GO" id="GO:0007200">
    <property type="term" value="P:phospholipase C-activating G protein-coupled receptor signaling pathway"/>
    <property type="evidence" value="ECO:0007669"/>
    <property type="project" value="TreeGrafter"/>
</dbReference>
<dbReference type="InterPro" id="IPR046349">
    <property type="entry name" value="C1-like_sf"/>
</dbReference>
<dbReference type="PANTHER" id="PTHR22968">
    <property type="entry name" value="PROTEIN KINASE C, MU"/>
    <property type="match status" value="1"/>
</dbReference>
<accession>A0A8S9Z9Q6</accession>
<feature type="domain" description="Phorbol-ester/DAG-type" evidence="3">
    <location>
        <begin position="33"/>
        <end position="83"/>
    </location>
</feature>
<evidence type="ECO:0000256" key="1">
    <source>
        <dbReference type="ARBA" id="ARBA00022723"/>
    </source>
</evidence>
<name>A0A8S9Z9Q6_9TREM</name>
<dbReference type="GO" id="GO:0035556">
    <property type="term" value="P:intracellular signal transduction"/>
    <property type="evidence" value="ECO:0007669"/>
    <property type="project" value="TreeGrafter"/>
</dbReference>